<protein>
    <submittedName>
        <fullName evidence="3">Replication protein A 70 kDa DNA-binding subunit D isoform X2</fullName>
    </submittedName>
</protein>
<keyword evidence="3" id="KW-0238">DNA-binding</keyword>
<organism evidence="2 3">
    <name type="scientific">Coffea arabica</name>
    <name type="common">Arabian coffee</name>
    <dbReference type="NCBI Taxonomy" id="13443"/>
    <lineage>
        <taxon>Eukaryota</taxon>
        <taxon>Viridiplantae</taxon>
        <taxon>Streptophyta</taxon>
        <taxon>Embryophyta</taxon>
        <taxon>Tracheophyta</taxon>
        <taxon>Spermatophyta</taxon>
        <taxon>Magnoliopsida</taxon>
        <taxon>eudicotyledons</taxon>
        <taxon>Gunneridae</taxon>
        <taxon>Pentapetalae</taxon>
        <taxon>asterids</taxon>
        <taxon>lamiids</taxon>
        <taxon>Gentianales</taxon>
        <taxon>Rubiaceae</taxon>
        <taxon>Ixoroideae</taxon>
        <taxon>Gardenieae complex</taxon>
        <taxon>Bertiereae - Coffeeae clade</taxon>
        <taxon>Coffeeae</taxon>
        <taxon>Coffea</taxon>
    </lineage>
</organism>
<feature type="domain" description="Replication factor A C-terminal" evidence="1">
    <location>
        <begin position="97"/>
        <end position="188"/>
    </location>
</feature>
<gene>
    <name evidence="3" type="primary">LOC113702460</name>
</gene>
<keyword evidence="2" id="KW-1185">Reference proteome</keyword>
<sequence length="197" mass="22102">MLLPATAVAFDSRKDLSFSTSYCSAITVAPFLQQAMHLDFWYHSHALAIDKLIDNGSYTDPRVLLPPVANNRILRISAALQQRTTTAWIRGIIEISFRPQKLFYMACPQCHQPNSFAGTSIVQCEYCQANIELLPRACITIFIADSSGSLAATAMGTEAENLINYSTAELHYLYEQKIDLASYLMRTLQKKDKTVLR</sequence>
<dbReference type="InterPro" id="IPR012340">
    <property type="entry name" value="NA-bd_OB-fold"/>
</dbReference>
<dbReference type="RefSeq" id="XP_071916314.1">
    <property type="nucleotide sequence ID" value="XM_072060213.1"/>
</dbReference>
<dbReference type="SUPFAM" id="SSF50249">
    <property type="entry name" value="Nucleic acid-binding proteins"/>
    <property type="match status" value="1"/>
</dbReference>
<evidence type="ECO:0000313" key="3">
    <source>
        <dbReference type="RefSeq" id="XP_071916314.1"/>
    </source>
</evidence>
<dbReference type="Pfam" id="PF08646">
    <property type="entry name" value="Rep_fac-A_C"/>
    <property type="match status" value="1"/>
</dbReference>
<dbReference type="GO" id="GO:0003677">
    <property type="term" value="F:DNA binding"/>
    <property type="evidence" value="ECO:0007669"/>
    <property type="project" value="UniProtKB-KW"/>
</dbReference>
<evidence type="ECO:0000259" key="1">
    <source>
        <dbReference type="Pfam" id="PF08646"/>
    </source>
</evidence>
<dbReference type="Proteomes" id="UP001652660">
    <property type="component" value="Chromosome 7e"/>
</dbReference>
<dbReference type="GeneID" id="113702460"/>
<evidence type="ECO:0000313" key="2">
    <source>
        <dbReference type="Proteomes" id="UP001652660"/>
    </source>
</evidence>
<name>A0A6P6TN85_COFAR</name>
<dbReference type="InterPro" id="IPR013955">
    <property type="entry name" value="Rep_factor-A_C"/>
</dbReference>
<proteinExistence type="predicted"/>
<dbReference type="Gene3D" id="2.40.50.140">
    <property type="entry name" value="Nucleic acid-binding proteins"/>
    <property type="match status" value="1"/>
</dbReference>
<dbReference type="AlphaFoldDB" id="A0A6P6TN85"/>
<reference evidence="3" key="1">
    <citation type="submission" date="2025-08" db="UniProtKB">
        <authorList>
            <consortium name="RefSeq"/>
        </authorList>
    </citation>
    <scope>IDENTIFICATION</scope>
    <source>
        <tissue evidence="3">Leaves</tissue>
    </source>
</reference>
<accession>A0A6P6TN85</accession>